<keyword evidence="2" id="KW-1185">Reference proteome</keyword>
<proteinExistence type="predicted"/>
<protein>
    <submittedName>
        <fullName evidence="1">DUF1905 domain-containing protein</fullName>
    </submittedName>
</protein>
<dbReference type="OrthoDB" id="2604865at2"/>
<dbReference type="Proteomes" id="UP000460272">
    <property type="component" value="Unassembled WGS sequence"/>
</dbReference>
<evidence type="ECO:0000313" key="1">
    <source>
        <dbReference type="EMBL" id="TVZ05152.1"/>
    </source>
</evidence>
<dbReference type="EMBL" id="RPFW01000002">
    <property type="protein sequence ID" value="TVZ05152.1"/>
    <property type="molecule type" value="Genomic_DNA"/>
</dbReference>
<evidence type="ECO:0000313" key="2">
    <source>
        <dbReference type="Proteomes" id="UP000460272"/>
    </source>
</evidence>
<dbReference type="RefSeq" id="WP_145852855.1">
    <property type="nucleotide sequence ID" value="NZ_RPFW01000002.1"/>
</dbReference>
<gene>
    <name evidence="1" type="ORF">EAS64_11170</name>
</gene>
<dbReference type="Pfam" id="PF08922">
    <property type="entry name" value="DUF1905"/>
    <property type="match status" value="1"/>
</dbReference>
<dbReference type="InterPro" id="IPR015018">
    <property type="entry name" value="DUF1905"/>
</dbReference>
<sequence>MEFSAELEQAPGKAATGITDPEDVLAALGGGRRPAVAVTINGHTFRTTIGSMGGFAKIPVSAAVRAAAGVTAGDVLIVGLAVDAAPRDVAIPDDLTAALAGDPVAAEFFAGLSPSHKKAYVTWIEEAKKPETRAKRVGEAAARLAAKQAQR</sequence>
<accession>A0A6P2C185</accession>
<dbReference type="InterPro" id="IPR037079">
    <property type="entry name" value="AF2212/PG0164-like_sf"/>
</dbReference>
<dbReference type="AlphaFoldDB" id="A0A6P2C185"/>
<dbReference type="Gene3D" id="2.40.30.100">
    <property type="entry name" value="AF2212/PG0164-like"/>
    <property type="match status" value="1"/>
</dbReference>
<reference evidence="1 2" key="1">
    <citation type="submission" date="2018-11" db="EMBL/GenBank/DDBJ databases">
        <title>Trebonia kvetii gen.nov., sp.nov., a novel acidophilic actinobacterium, and proposal of the new actinobacterial family Treboniaceae fam. nov.</title>
        <authorList>
            <person name="Rapoport D."/>
            <person name="Sagova-Mareckova M."/>
            <person name="Sedlacek I."/>
            <person name="Provaznik J."/>
            <person name="Kralova S."/>
            <person name="Pavlinic D."/>
            <person name="Benes V."/>
            <person name="Kopecky J."/>
        </authorList>
    </citation>
    <scope>NUCLEOTIDE SEQUENCE [LARGE SCALE GENOMIC DNA]</scope>
    <source>
        <strain evidence="1 2">15Tr583</strain>
    </source>
</reference>
<comment type="caution">
    <text evidence="1">The sequence shown here is derived from an EMBL/GenBank/DDBJ whole genome shotgun (WGS) entry which is preliminary data.</text>
</comment>
<name>A0A6P2C185_9ACTN</name>
<dbReference type="SUPFAM" id="SSF141694">
    <property type="entry name" value="AF2212/PG0164-like"/>
    <property type="match status" value="1"/>
</dbReference>
<organism evidence="1 2">
    <name type="scientific">Trebonia kvetii</name>
    <dbReference type="NCBI Taxonomy" id="2480626"/>
    <lineage>
        <taxon>Bacteria</taxon>
        <taxon>Bacillati</taxon>
        <taxon>Actinomycetota</taxon>
        <taxon>Actinomycetes</taxon>
        <taxon>Streptosporangiales</taxon>
        <taxon>Treboniaceae</taxon>
        <taxon>Trebonia</taxon>
    </lineage>
</organism>
<dbReference type="Pfam" id="PF13376">
    <property type="entry name" value="OmdA"/>
    <property type="match status" value="1"/>
</dbReference>